<feature type="domain" description="Endonuclease/exonuclease/phosphatase" evidence="1">
    <location>
        <begin position="42"/>
        <end position="115"/>
    </location>
</feature>
<protein>
    <recommendedName>
        <fullName evidence="1">Endonuclease/exonuclease/phosphatase domain-containing protein</fullName>
    </recommendedName>
</protein>
<dbReference type="Pfam" id="PF03372">
    <property type="entry name" value="Exo_endo_phos"/>
    <property type="match status" value="1"/>
</dbReference>
<dbReference type="OrthoDB" id="6773291at2759"/>
<dbReference type="Proteomes" id="UP000410492">
    <property type="component" value="Unassembled WGS sequence"/>
</dbReference>
<dbReference type="InterPro" id="IPR005135">
    <property type="entry name" value="Endo/exonuclease/phosphatase"/>
</dbReference>
<dbReference type="GO" id="GO:0003824">
    <property type="term" value="F:catalytic activity"/>
    <property type="evidence" value="ECO:0007669"/>
    <property type="project" value="InterPro"/>
</dbReference>
<dbReference type="PANTHER" id="PTHR33776">
    <property type="entry name" value="ENDO/EXONUCLEASE/PHOSPHATASE DOMAIN-CONTAINING PROTEIN"/>
    <property type="match status" value="1"/>
</dbReference>
<sequence>MDHRNKDKQIFSHQDEDSSCHIMKNDVCKEQLIVNSIKLFHLNIQGIRDKIDSLNMFLNCNKFDIICLSEHWIKQKTVLNQMNIYGYRLVSAYCRPSKIHGGVCVFVKKNITCKVIDVESFSVEACAEFCALELSQQNIIVIVVYRSCLADVSIFFEKFEELLYSISGLVICEGMYGYCGGSKFGLHQLPMISSTSQSCFTPSKRPRVWNNST</sequence>
<gene>
    <name evidence="2" type="ORF">CALMAC_LOCUS3023</name>
</gene>
<evidence type="ECO:0000313" key="3">
    <source>
        <dbReference type="Proteomes" id="UP000410492"/>
    </source>
</evidence>
<dbReference type="SUPFAM" id="SSF56219">
    <property type="entry name" value="DNase I-like"/>
    <property type="match status" value="1"/>
</dbReference>
<keyword evidence="3" id="KW-1185">Reference proteome</keyword>
<evidence type="ECO:0000313" key="2">
    <source>
        <dbReference type="EMBL" id="VEN37982.1"/>
    </source>
</evidence>
<dbReference type="PANTHER" id="PTHR33776:SF4">
    <property type="entry name" value="ENDONUCLEASE_EXONUCLEASE_PHOSPHATASE DOMAIN-CONTAINING PROTEIN"/>
    <property type="match status" value="1"/>
</dbReference>
<evidence type="ECO:0000259" key="1">
    <source>
        <dbReference type="Pfam" id="PF03372"/>
    </source>
</evidence>
<organism evidence="2 3">
    <name type="scientific">Callosobruchus maculatus</name>
    <name type="common">Southern cowpea weevil</name>
    <name type="synonym">Pulse bruchid</name>
    <dbReference type="NCBI Taxonomy" id="64391"/>
    <lineage>
        <taxon>Eukaryota</taxon>
        <taxon>Metazoa</taxon>
        <taxon>Ecdysozoa</taxon>
        <taxon>Arthropoda</taxon>
        <taxon>Hexapoda</taxon>
        <taxon>Insecta</taxon>
        <taxon>Pterygota</taxon>
        <taxon>Neoptera</taxon>
        <taxon>Endopterygota</taxon>
        <taxon>Coleoptera</taxon>
        <taxon>Polyphaga</taxon>
        <taxon>Cucujiformia</taxon>
        <taxon>Chrysomeloidea</taxon>
        <taxon>Chrysomelidae</taxon>
        <taxon>Bruchinae</taxon>
        <taxon>Bruchini</taxon>
        <taxon>Callosobruchus</taxon>
    </lineage>
</organism>
<dbReference type="EMBL" id="CAACVG010003948">
    <property type="protein sequence ID" value="VEN37982.1"/>
    <property type="molecule type" value="Genomic_DNA"/>
</dbReference>
<name>A0A653BQV6_CALMS</name>
<accession>A0A653BQV6</accession>
<proteinExistence type="predicted"/>
<dbReference type="Gene3D" id="3.60.10.10">
    <property type="entry name" value="Endonuclease/exonuclease/phosphatase"/>
    <property type="match status" value="1"/>
</dbReference>
<dbReference type="AlphaFoldDB" id="A0A653BQV6"/>
<reference evidence="2 3" key="1">
    <citation type="submission" date="2019-01" db="EMBL/GenBank/DDBJ databases">
        <authorList>
            <person name="Sayadi A."/>
        </authorList>
    </citation>
    <scope>NUCLEOTIDE SEQUENCE [LARGE SCALE GENOMIC DNA]</scope>
</reference>
<dbReference type="InterPro" id="IPR036691">
    <property type="entry name" value="Endo/exonu/phosph_ase_sf"/>
</dbReference>